<dbReference type="eggNOG" id="COG4249">
    <property type="taxonomic scope" value="Bacteria"/>
</dbReference>
<protein>
    <recommendedName>
        <fullName evidence="4">DUF2808 domain-containing protein</fullName>
    </recommendedName>
</protein>
<feature type="chain" id="PRO_5002856516" description="DUF2808 domain-containing protein" evidence="1">
    <location>
        <begin position="21"/>
        <end position="185"/>
    </location>
</feature>
<evidence type="ECO:0000313" key="2">
    <source>
        <dbReference type="EMBL" id="ACK72219.1"/>
    </source>
</evidence>
<dbReference type="EMBL" id="CP001291">
    <property type="protein sequence ID" value="ACK72219.1"/>
    <property type="molecule type" value="Genomic_DNA"/>
</dbReference>
<reference evidence="3" key="1">
    <citation type="journal article" date="2011" name="MBio">
        <title>Novel metabolic attributes of the genus Cyanothece, comprising a group of unicellular nitrogen-fixing Cyanobacteria.</title>
        <authorList>
            <person name="Bandyopadhyay A."/>
            <person name="Elvitigala T."/>
            <person name="Welsh E."/>
            <person name="Stockel J."/>
            <person name="Liberton M."/>
            <person name="Min H."/>
            <person name="Sherman L.A."/>
            <person name="Pakrasi H.B."/>
        </authorList>
    </citation>
    <scope>NUCLEOTIDE SEQUENCE [LARGE SCALE GENOMIC DNA]</scope>
    <source>
        <strain evidence="3">PCC 7424</strain>
    </source>
</reference>
<name>B7KJD5_GLOC7</name>
<evidence type="ECO:0008006" key="4">
    <source>
        <dbReference type="Google" id="ProtNLM"/>
    </source>
</evidence>
<dbReference type="KEGG" id="cyc:PCC7424_3838"/>
<evidence type="ECO:0000313" key="3">
    <source>
        <dbReference type="Proteomes" id="UP000002384"/>
    </source>
</evidence>
<keyword evidence="3" id="KW-1185">Reference proteome</keyword>
<evidence type="ECO:0000256" key="1">
    <source>
        <dbReference type="SAM" id="SignalP"/>
    </source>
</evidence>
<sequence>MRFLPLLTLTLGVSSLSGLALTPSALSQQLPYPENSTFFTGEPPSLVSADTPDSSVGWPEPHYYFTLNLPASSKESLAKITIAPEMSGDPISFNLSKTQAFQGTSKSKGEDLTLQSVTQDKDTQLINVVFASPVPPGTTFTVVLQPFNNPWESGTYLFTVQAFPAAENPIGIDLGVGRFTFYRRF</sequence>
<dbReference type="InterPro" id="IPR021256">
    <property type="entry name" value="DUF2808"/>
</dbReference>
<keyword evidence="1" id="KW-0732">Signal</keyword>
<dbReference type="RefSeq" id="WP_015955811.1">
    <property type="nucleotide sequence ID" value="NC_011729.1"/>
</dbReference>
<accession>B7KJD5</accession>
<feature type="signal peptide" evidence="1">
    <location>
        <begin position="1"/>
        <end position="20"/>
    </location>
</feature>
<dbReference type="OrthoDB" id="423147at2"/>
<dbReference type="STRING" id="65393.PCC7424_3838"/>
<proteinExistence type="predicted"/>
<dbReference type="AlphaFoldDB" id="B7KJD5"/>
<dbReference type="HOGENOM" id="CLU_112932_1_0_3"/>
<gene>
    <name evidence="2" type="ordered locus">PCC7424_3838</name>
</gene>
<dbReference type="Pfam" id="PF10989">
    <property type="entry name" value="DUF2808"/>
    <property type="match status" value="1"/>
</dbReference>
<dbReference type="Proteomes" id="UP000002384">
    <property type="component" value="Chromosome"/>
</dbReference>
<organism evidence="2 3">
    <name type="scientific">Gloeothece citriformis (strain PCC 7424)</name>
    <name type="common">Cyanothece sp. (strain PCC 7424)</name>
    <dbReference type="NCBI Taxonomy" id="65393"/>
    <lineage>
        <taxon>Bacteria</taxon>
        <taxon>Bacillati</taxon>
        <taxon>Cyanobacteriota</taxon>
        <taxon>Cyanophyceae</taxon>
        <taxon>Oscillatoriophycideae</taxon>
        <taxon>Chroococcales</taxon>
        <taxon>Aphanothecaceae</taxon>
        <taxon>Gloeothece</taxon>
        <taxon>Gloeothece citriformis</taxon>
    </lineage>
</organism>